<sequence>MNQQIHILCMIVMSRCWKNTKHVMENVIVKNNEILDVEFKQQINLIESAETSKAHAKQEDDVTYQDEDHVVVSRFDKPVYTSNDIIEVIASESLENPAYTDSLLSTDSKTALLGTDYDGNLHCINFKDLKHTNESECDFDPDKEVLRDRSNTIGRLAESNAYIDSIGYTPDHARLSRACRNAVLTLSQEVFQKYASTQILSKEQLAQKQTIEEDSEDLSYITRHKKNLIFLSISITLMYTAIGSLRNLQSSMNHEDGLGLYSLAASYCGYMLFSLFTPFVVQKFKPKKCLLYSLVPQLLYVISNLFPTFYIFIPASFLQGVGNALLWNSMSTYTTYLARARALQKDEKTVHIASRYFGIFFFFYQFAIVSGNLISSLVLLYGDGVPDYAKDLPPSTAMPSSTFFL</sequence>
<dbReference type="InterPro" id="IPR051951">
    <property type="entry name" value="UNC-93_regulatory"/>
</dbReference>
<feature type="transmembrane region" description="Helical" evidence="6">
    <location>
        <begin position="289"/>
        <end position="311"/>
    </location>
</feature>
<comment type="subcellular location">
    <subcellularLocation>
        <location evidence="1">Membrane</location>
        <topology evidence="1">Multi-pass membrane protein</topology>
    </subcellularLocation>
</comment>
<protein>
    <submittedName>
        <fullName evidence="7">Uncharacterized protein</fullName>
    </submittedName>
</protein>
<name>A0ABQ9EI28_TEGGR</name>
<gene>
    <name evidence="7" type="ORF">KUTeg_019917</name>
</gene>
<comment type="caution">
    <text evidence="7">The sequence shown here is derived from an EMBL/GenBank/DDBJ whole genome shotgun (WGS) entry which is preliminary data.</text>
</comment>
<reference evidence="7 8" key="1">
    <citation type="submission" date="2022-12" db="EMBL/GenBank/DDBJ databases">
        <title>Chromosome-level genome of Tegillarca granosa.</title>
        <authorList>
            <person name="Kim J."/>
        </authorList>
    </citation>
    <scope>NUCLEOTIDE SEQUENCE [LARGE SCALE GENOMIC DNA]</scope>
    <source>
        <strain evidence="7">Teg-2019</strain>
        <tissue evidence="7">Adductor muscle</tissue>
    </source>
</reference>
<dbReference type="Pfam" id="PF05978">
    <property type="entry name" value="UNC-93"/>
    <property type="match status" value="1"/>
</dbReference>
<accession>A0ABQ9EI28</accession>
<dbReference type="InterPro" id="IPR036259">
    <property type="entry name" value="MFS_trans_sf"/>
</dbReference>
<feature type="transmembrane region" description="Helical" evidence="6">
    <location>
        <begin position="317"/>
        <end position="338"/>
    </location>
</feature>
<dbReference type="InterPro" id="IPR010291">
    <property type="entry name" value="Ion_channel_UNC-93"/>
</dbReference>
<dbReference type="EMBL" id="JARBDR010000917">
    <property type="protein sequence ID" value="KAJ8303521.1"/>
    <property type="molecule type" value="Genomic_DNA"/>
</dbReference>
<evidence type="ECO:0000256" key="6">
    <source>
        <dbReference type="SAM" id="Phobius"/>
    </source>
</evidence>
<feature type="transmembrane region" description="Helical" evidence="6">
    <location>
        <begin position="228"/>
        <end position="246"/>
    </location>
</feature>
<comment type="similarity">
    <text evidence="2">Belongs to the unc-93 family.</text>
</comment>
<dbReference type="PANTHER" id="PTHR19444:SF13">
    <property type="entry name" value="PROTEIN UNC-93 HOMOLOG A"/>
    <property type="match status" value="1"/>
</dbReference>
<evidence type="ECO:0000256" key="4">
    <source>
        <dbReference type="ARBA" id="ARBA00022989"/>
    </source>
</evidence>
<keyword evidence="3 6" id="KW-0812">Transmembrane</keyword>
<keyword evidence="4 6" id="KW-1133">Transmembrane helix</keyword>
<evidence type="ECO:0000256" key="5">
    <source>
        <dbReference type="ARBA" id="ARBA00023136"/>
    </source>
</evidence>
<dbReference type="SUPFAM" id="SSF103473">
    <property type="entry name" value="MFS general substrate transporter"/>
    <property type="match status" value="1"/>
</dbReference>
<evidence type="ECO:0000313" key="7">
    <source>
        <dbReference type="EMBL" id="KAJ8303521.1"/>
    </source>
</evidence>
<evidence type="ECO:0000256" key="2">
    <source>
        <dbReference type="ARBA" id="ARBA00009172"/>
    </source>
</evidence>
<evidence type="ECO:0000256" key="3">
    <source>
        <dbReference type="ARBA" id="ARBA00022692"/>
    </source>
</evidence>
<proteinExistence type="inferred from homology"/>
<evidence type="ECO:0000313" key="8">
    <source>
        <dbReference type="Proteomes" id="UP001217089"/>
    </source>
</evidence>
<dbReference type="Proteomes" id="UP001217089">
    <property type="component" value="Unassembled WGS sequence"/>
</dbReference>
<evidence type="ECO:0000256" key="1">
    <source>
        <dbReference type="ARBA" id="ARBA00004141"/>
    </source>
</evidence>
<keyword evidence="5 6" id="KW-0472">Membrane</keyword>
<keyword evidence="8" id="KW-1185">Reference proteome</keyword>
<dbReference type="Gene3D" id="1.20.1250.20">
    <property type="entry name" value="MFS general substrate transporter like domains"/>
    <property type="match status" value="1"/>
</dbReference>
<organism evidence="7 8">
    <name type="scientific">Tegillarca granosa</name>
    <name type="common">Malaysian cockle</name>
    <name type="synonym">Anadara granosa</name>
    <dbReference type="NCBI Taxonomy" id="220873"/>
    <lineage>
        <taxon>Eukaryota</taxon>
        <taxon>Metazoa</taxon>
        <taxon>Spiralia</taxon>
        <taxon>Lophotrochozoa</taxon>
        <taxon>Mollusca</taxon>
        <taxon>Bivalvia</taxon>
        <taxon>Autobranchia</taxon>
        <taxon>Pteriomorphia</taxon>
        <taxon>Arcoida</taxon>
        <taxon>Arcoidea</taxon>
        <taxon>Arcidae</taxon>
        <taxon>Tegillarca</taxon>
    </lineage>
</organism>
<feature type="transmembrane region" description="Helical" evidence="6">
    <location>
        <begin position="359"/>
        <end position="382"/>
    </location>
</feature>
<dbReference type="PANTHER" id="PTHR19444">
    <property type="entry name" value="UNC-93 RELATED"/>
    <property type="match status" value="1"/>
</dbReference>
<feature type="transmembrane region" description="Helical" evidence="6">
    <location>
        <begin position="258"/>
        <end position="277"/>
    </location>
</feature>